<keyword evidence="2 5" id="KW-0689">Ribosomal protein</keyword>
<gene>
    <name evidence="5 7" type="primary">rpmC</name>
    <name evidence="7" type="ORF">WCH_AL04930</name>
</gene>
<keyword evidence="3 5" id="KW-0687">Ribonucleoprotein</keyword>
<dbReference type="AlphaFoldDB" id="F8LA75"/>
<dbReference type="HAMAP" id="MF_00374">
    <property type="entry name" value="Ribosomal_uL29"/>
    <property type="match status" value="1"/>
</dbReference>
<dbReference type="Pfam" id="PF00831">
    <property type="entry name" value="Ribosomal_L29"/>
    <property type="match status" value="1"/>
</dbReference>
<dbReference type="GO" id="GO:0005840">
    <property type="term" value="C:ribosome"/>
    <property type="evidence" value="ECO:0007669"/>
    <property type="project" value="UniProtKB-KW"/>
</dbReference>
<dbReference type="GO" id="GO:0003735">
    <property type="term" value="F:structural constituent of ribosome"/>
    <property type="evidence" value="ECO:0007669"/>
    <property type="project" value="InterPro"/>
</dbReference>
<evidence type="ECO:0000313" key="7">
    <source>
        <dbReference type="EMBL" id="CCB90383.1"/>
    </source>
</evidence>
<evidence type="ECO:0000256" key="5">
    <source>
        <dbReference type="HAMAP-Rule" id="MF_00374"/>
    </source>
</evidence>
<evidence type="ECO:0000256" key="6">
    <source>
        <dbReference type="SAM" id="Coils"/>
    </source>
</evidence>
<dbReference type="InterPro" id="IPR036049">
    <property type="entry name" value="Ribosomal_uL29_sf"/>
</dbReference>
<sequence>MKPQEMRDQSIEELVAKLEESKRELFELKNEMKRSKKLEKPHLLREKKKDIAKFNTIIREKQLANR</sequence>
<evidence type="ECO:0000256" key="2">
    <source>
        <dbReference type="ARBA" id="ARBA00022980"/>
    </source>
</evidence>
<protein>
    <recommendedName>
        <fullName evidence="4 5">Large ribosomal subunit protein uL29</fullName>
    </recommendedName>
</protein>
<dbReference type="GO" id="GO:0006412">
    <property type="term" value="P:translation"/>
    <property type="evidence" value="ECO:0007669"/>
    <property type="project" value="UniProtKB-UniRule"/>
</dbReference>
<name>F8LA75_9BACT</name>
<dbReference type="GO" id="GO:1990904">
    <property type="term" value="C:ribonucleoprotein complex"/>
    <property type="evidence" value="ECO:0007669"/>
    <property type="project" value="UniProtKB-KW"/>
</dbReference>
<comment type="similarity">
    <text evidence="1 5">Belongs to the universal ribosomal protein uL29 family.</text>
</comment>
<feature type="coiled-coil region" evidence="6">
    <location>
        <begin position="11"/>
        <end position="38"/>
    </location>
</feature>
<evidence type="ECO:0000256" key="3">
    <source>
        <dbReference type="ARBA" id="ARBA00023274"/>
    </source>
</evidence>
<keyword evidence="6" id="KW-0175">Coiled coil</keyword>
<dbReference type="Gene3D" id="1.10.287.310">
    <property type="match status" value="1"/>
</dbReference>
<evidence type="ECO:0000256" key="1">
    <source>
        <dbReference type="ARBA" id="ARBA00009254"/>
    </source>
</evidence>
<dbReference type="InterPro" id="IPR001854">
    <property type="entry name" value="Ribosomal_uL29"/>
</dbReference>
<dbReference type="EMBL" id="FR872604">
    <property type="protein sequence ID" value="CCB90383.1"/>
    <property type="molecule type" value="Genomic_DNA"/>
</dbReference>
<dbReference type="SUPFAM" id="SSF46561">
    <property type="entry name" value="Ribosomal protein L29 (L29p)"/>
    <property type="match status" value="1"/>
</dbReference>
<organism evidence="7">
    <name type="scientific">Waddlia chondrophila 2032/99</name>
    <dbReference type="NCBI Taxonomy" id="765953"/>
    <lineage>
        <taxon>Bacteria</taxon>
        <taxon>Pseudomonadati</taxon>
        <taxon>Chlamydiota</taxon>
        <taxon>Chlamydiia</taxon>
        <taxon>Parachlamydiales</taxon>
        <taxon>Waddliaceae</taxon>
        <taxon>Waddlia</taxon>
    </lineage>
</organism>
<reference evidence="7" key="1">
    <citation type="submission" date="2011-05" db="EMBL/GenBank/DDBJ databases">
        <title>Unity in variety -- the pan-genome of the Chlamydiae.</title>
        <authorList>
            <person name="Collingro A."/>
            <person name="Tischler P."/>
            <person name="Weinmaier T."/>
            <person name="Penz T."/>
            <person name="Heinz E."/>
            <person name="Brunham R.C."/>
            <person name="Read T.D."/>
            <person name="Bavoil P.M."/>
            <person name="Sachse K."/>
            <person name="Kahane S."/>
            <person name="Friedman M.G."/>
            <person name="Rattei T."/>
            <person name="Myers G.S.A."/>
            <person name="Horn M."/>
        </authorList>
    </citation>
    <scope>NUCLEOTIDE SEQUENCE</scope>
    <source>
        <strain evidence="7">2032/99</strain>
    </source>
</reference>
<evidence type="ECO:0000256" key="4">
    <source>
        <dbReference type="ARBA" id="ARBA00035204"/>
    </source>
</evidence>
<dbReference type="NCBIfam" id="TIGR00012">
    <property type="entry name" value="L29"/>
    <property type="match status" value="1"/>
</dbReference>
<accession>F8LA75</accession>
<proteinExistence type="inferred from homology"/>